<evidence type="ECO:0000259" key="1">
    <source>
        <dbReference type="Pfam" id="PF11716"/>
    </source>
</evidence>
<accession>H5U2C5</accession>
<dbReference type="AlphaFoldDB" id="H5U2C5"/>
<feature type="domain" description="Mycothiol-dependent maleylpyruvate isomerase metal-binding" evidence="1">
    <location>
        <begin position="12"/>
        <end position="49"/>
    </location>
</feature>
<dbReference type="eggNOG" id="ENOG50337Z7">
    <property type="taxonomic scope" value="Bacteria"/>
</dbReference>
<evidence type="ECO:0000313" key="2">
    <source>
        <dbReference type="EMBL" id="GAB39883.1"/>
    </source>
</evidence>
<dbReference type="NCBIfam" id="TIGR03083">
    <property type="entry name" value="maleylpyruvate isomerase family mycothiol-dependent enzyme"/>
    <property type="match status" value="1"/>
</dbReference>
<dbReference type="Proteomes" id="UP000005845">
    <property type="component" value="Unassembled WGS sequence"/>
</dbReference>
<gene>
    <name evidence="2" type="ORF">GOSPT_085_00010</name>
</gene>
<protein>
    <recommendedName>
        <fullName evidence="1">Mycothiol-dependent maleylpyruvate isomerase metal-binding domain-containing protein</fullName>
    </recommendedName>
</protein>
<reference evidence="2 3" key="1">
    <citation type="submission" date="2012-02" db="EMBL/GenBank/DDBJ databases">
        <title>Whole genome shotgun sequence of Gordonia sputi NBRC 100414.</title>
        <authorList>
            <person name="Yoshida I."/>
            <person name="Hosoyama A."/>
            <person name="Tsuchikane K."/>
            <person name="Katsumata H."/>
            <person name="Yamazaki S."/>
            <person name="Fujita N."/>
        </authorList>
    </citation>
    <scope>NUCLEOTIDE SEQUENCE [LARGE SCALE GENOMIC DNA]</scope>
    <source>
        <strain evidence="2 3">NBRC 100414</strain>
    </source>
</reference>
<dbReference type="InterPro" id="IPR024344">
    <property type="entry name" value="MDMPI_metal-binding"/>
</dbReference>
<dbReference type="InterPro" id="IPR034660">
    <property type="entry name" value="DinB/YfiT-like"/>
</dbReference>
<comment type="caution">
    <text evidence="2">The sequence shown here is derived from an EMBL/GenBank/DDBJ whole genome shotgun (WGS) entry which is preliminary data.</text>
</comment>
<keyword evidence="3" id="KW-1185">Reference proteome</keyword>
<evidence type="ECO:0000313" key="3">
    <source>
        <dbReference type="Proteomes" id="UP000005845"/>
    </source>
</evidence>
<dbReference type="EMBL" id="BAFC01000083">
    <property type="protein sequence ID" value="GAB39883.1"/>
    <property type="molecule type" value="Genomic_DNA"/>
</dbReference>
<sequence length="208" mass="22858">MMSDDETFEAIADERRSLANTLATLTPAQWDHTSLCGEWTVRDVAAHLVAPLVIPIWRFGVLMLRARGNFDEANKMMTDMVVRQHGTELVSLLRDRADKRFTPPGRGPAAPLTDIVVHALDICRPLGFARSSPDDRRVVVLDYVTGLRGRDAFTHSAAAVRWEATDIDWRHGDGPTVRGTADTLMLAITGRRSVIDELSGDGVSLLGA</sequence>
<dbReference type="RefSeq" id="WP_005206760.1">
    <property type="nucleotide sequence ID" value="NZ_BAFC01000083.1"/>
</dbReference>
<dbReference type="Pfam" id="PF11716">
    <property type="entry name" value="MDMPI_N"/>
    <property type="match status" value="1"/>
</dbReference>
<dbReference type="Gene3D" id="1.20.120.450">
    <property type="entry name" value="dinb family like domain"/>
    <property type="match status" value="1"/>
</dbReference>
<proteinExistence type="predicted"/>
<name>H5U2C5_9ACTN</name>
<dbReference type="InterPro" id="IPR017517">
    <property type="entry name" value="Maleyloyr_isom"/>
</dbReference>
<dbReference type="SUPFAM" id="SSF109854">
    <property type="entry name" value="DinB/YfiT-like putative metalloenzymes"/>
    <property type="match status" value="1"/>
</dbReference>
<organism evidence="2 3">
    <name type="scientific">Gordonia sputi NBRC 100414</name>
    <dbReference type="NCBI Taxonomy" id="1089453"/>
    <lineage>
        <taxon>Bacteria</taxon>
        <taxon>Bacillati</taxon>
        <taxon>Actinomycetota</taxon>
        <taxon>Actinomycetes</taxon>
        <taxon>Mycobacteriales</taxon>
        <taxon>Gordoniaceae</taxon>
        <taxon>Gordonia</taxon>
    </lineage>
</organism>
<dbReference type="GO" id="GO:0046872">
    <property type="term" value="F:metal ion binding"/>
    <property type="evidence" value="ECO:0007669"/>
    <property type="project" value="InterPro"/>
</dbReference>